<protein>
    <submittedName>
        <fullName evidence="3">IS1182 family transposase</fullName>
    </submittedName>
</protein>
<dbReference type="PANTHER" id="PTHR33408">
    <property type="entry name" value="TRANSPOSASE"/>
    <property type="match status" value="1"/>
</dbReference>
<reference evidence="3 4" key="1">
    <citation type="submission" date="2023-04" db="EMBL/GenBank/DDBJ databases">
        <title>Antarctic isolates genomes.</title>
        <authorList>
            <person name="Dimov S.G."/>
        </authorList>
    </citation>
    <scope>NUCLEOTIDE SEQUENCE [LARGE SCALE GENOMIC DNA]</scope>
    <source>
        <strain evidence="3 4">AL19</strain>
    </source>
</reference>
<keyword evidence="4" id="KW-1185">Reference proteome</keyword>
<dbReference type="Pfam" id="PF13751">
    <property type="entry name" value="DDE_Tnp_1_6"/>
    <property type="match status" value="1"/>
</dbReference>
<evidence type="ECO:0000313" key="3">
    <source>
        <dbReference type="EMBL" id="MDI3236494.1"/>
    </source>
</evidence>
<sequence>MFKNYNMNQLVLPLDLEIRLHENDIAFAVHHLVESIPDEAFEPFTRTTGCPAYHPRMMMKIILCAYTQSVFSGRKIEGLLQDSLRMMWLAQGNEPSYRTINRFRVHPAVTPILKQAFVTFHCHLVEMGEIKEEAIFIDGTKLEANANRYTFVWRKSVERYSASLVEKSNLLYEELVAQEILPEIERESPDELTIPELEHIGDVLEERIASINQEIETSSDTQERKRLRSERKQPHLFRKKVAEFVERKRKYAVHKETFDGRNSYSKTDTDATFMRMKEDHMQNGQLKPGYNVQIATEGQYTLAYDIYPNPTDARTLIPFLDEVASYLTLPEHIVADAGYGSQENYQEILMRRGRTPLIPYTMFQKEKTRKWRDNPFNLTNWSYDETTDQFICPNGQDVTFRYMSKRTDRYGFTRDFKVYESESCDDCPLRSLCTKAENGRHRQVRVNVSWEEQKEQVKGLLSDQKTGKIYARRKTDVEPVFGNLKANLGFTRFSVRGKAKVKRELGFILMALNLRKWLTQSIARGAI</sequence>
<comment type="caution">
    <text evidence="3">The sequence shown here is derived from an EMBL/GenBank/DDBJ whole genome shotgun (WGS) entry which is preliminary data.</text>
</comment>
<dbReference type="Proteomes" id="UP001243286">
    <property type="component" value="Unassembled WGS sequence"/>
</dbReference>
<gene>
    <name evidence="3" type="ORF">QK289_15890</name>
</gene>
<dbReference type="InterPro" id="IPR047629">
    <property type="entry name" value="IS1182_transpos"/>
</dbReference>
<organism evidence="3 4">
    <name type="scientific">Exiguobacterium antarcticum</name>
    <dbReference type="NCBI Taxonomy" id="132920"/>
    <lineage>
        <taxon>Bacteria</taxon>
        <taxon>Bacillati</taxon>
        <taxon>Bacillota</taxon>
        <taxon>Bacilli</taxon>
        <taxon>Bacillales</taxon>
        <taxon>Bacillales Family XII. Incertae Sedis</taxon>
        <taxon>Exiguobacterium</taxon>
    </lineage>
</organism>
<accession>A0ABT6R6B7</accession>
<name>A0ABT6R6B7_9BACL</name>
<dbReference type="PANTHER" id="PTHR33408:SF2">
    <property type="entry name" value="TRANSPOSASE DDE DOMAIN-CONTAINING PROTEIN"/>
    <property type="match status" value="1"/>
</dbReference>
<evidence type="ECO:0000313" key="4">
    <source>
        <dbReference type="Proteomes" id="UP001243286"/>
    </source>
</evidence>
<proteinExistence type="predicted"/>
<dbReference type="EMBL" id="JASBQV010000048">
    <property type="protein sequence ID" value="MDI3236494.1"/>
    <property type="molecule type" value="Genomic_DNA"/>
</dbReference>
<dbReference type="NCBIfam" id="NF033551">
    <property type="entry name" value="transpos_IS1182"/>
    <property type="match status" value="1"/>
</dbReference>
<dbReference type="Pfam" id="PF05598">
    <property type="entry name" value="DUF772"/>
    <property type="match status" value="1"/>
</dbReference>
<evidence type="ECO:0000259" key="1">
    <source>
        <dbReference type="Pfam" id="PF05598"/>
    </source>
</evidence>
<evidence type="ECO:0000259" key="2">
    <source>
        <dbReference type="Pfam" id="PF13751"/>
    </source>
</evidence>
<dbReference type="InterPro" id="IPR025668">
    <property type="entry name" value="Tnp_DDE_dom"/>
</dbReference>
<dbReference type="InterPro" id="IPR008490">
    <property type="entry name" value="Transposase_InsH_N"/>
</dbReference>
<feature type="domain" description="Transposase DDE" evidence="2">
    <location>
        <begin position="391"/>
        <end position="516"/>
    </location>
</feature>
<feature type="domain" description="Transposase InsH N-terminal" evidence="1">
    <location>
        <begin position="16"/>
        <end position="104"/>
    </location>
</feature>
<dbReference type="RefSeq" id="WP_282357534.1">
    <property type="nucleotide sequence ID" value="NZ_JASBQV010000048.1"/>
</dbReference>